<comment type="caution">
    <text evidence="2">The sequence shown here is derived from an EMBL/GenBank/DDBJ whole genome shotgun (WGS) entry which is preliminary data.</text>
</comment>
<accession>A0A835T9V2</accession>
<sequence length="831" mass="83393">MDGSFALWDLEDDQNELELSCGVGSLRGDLRETCALRLQAAHKPPPSRLGAQLLADVKDIIGQLGPGPYVQSQLPALAARLLEQGYDVSVREALGGGSECFKSLRHSFLVVRGRGEYEGMEFIVEAALRAHFTIPHPSPDYEQMLARAPDVFVGGSCRLAPLVQLLCALMADSFERQGLALPPWRKEAAMLSKWLPAAGKTRELRPVSRSRPVADATPSAESSQTGYGVAPTASSRDCLDFNCAADTPGSGAGSASASAAAAPGTDAAVAGGSPVSVFAVTGAFSPVPHRVGAGGLNAGPYGFGAGAIAAVALHTAGMNRCHSEPPVLQFGFQLPAVPAVNDVPAEQQQQQLTQQQPAQVEQQQEQAHRVLAAEAVRLGRFAAAVPHVAVVASKDAAAAACGYAAWCALPVIANAGAGTTAGLVKADALGLGLGSISGGGAAMSLGGASCCDCGCGSADGSARSALGLGLGCMTGGEEAEGVRDGSSRYAGGGGHGGGAGFISSLGTGVMIDCCDEDEDGLVEAGGGGGSSGWHRSTVTGMLPAPCTGEGGRRSLDEAKAVLLGGPGAAAAAAAAAALVSCGAGDKAGAVTGTGAACRPQPRRQPSEREVLTAGGGGLAALMAAAAATTAAAAPAAAHPATGVVERRPPVHPAAPAIHLVRRGAQHATAGSRSCSGNEAAAAAPGPQQPQQPEVQVPQPMSARPQSQPQPRAAHSHSHSQAEHPLHQQFLAFQRQHYNARGASKPAVAPIAAAATAATVATAVAATASSAAGMRALSTVPPQHAAAAGKSWLPWKLPAHYYEQVEDDGLQQAGLAAAQNGRGLPAPQLMPW</sequence>
<feature type="region of interest" description="Disordered" evidence="1">
    <location>
        <begin position="202"/>
        <end position="231"/>
    </location>
</feature>
<evidence type="ECO:0000313" key="3">
    <source>
        <dbReference type="Proteomes" id="UP000650467"/>
    </source>
</evidence>
<evidence type="ECO:0000256" key="1">
    <source>
        <dbReference type="SAM" id="MobiDB-lite"/>
    </source>
</evidence>
<dbReference type="PANTHER" id="PTHR31579">
    <property type="entry name" value="OS03G0796600 PROTEIN"/>
    <property type="match status" value="1"/>
</dbReference>
<protein>
    <submittedName>
        <fullName evidence="2">Uncharacterized protein</fullName>
    </submittedName>
</protein>
<evidence type="ECO:0000313" key="2">
    <source>
        <dbReference type="EMBL" id="KAG2441489.1"/>
    </source>
</evidence>
<dbReference type="Pfam" id="PF04720">
    <property type="entry name" value="PDDEXK_6"/>
    <property type="match status" value="1"/>
</dbReference>
<dbReference type="Proteomes" id="UP000650467">
    <property type="component" value="Unassembled WGS sequence"/>
</dbReference>
<feature type="region of interest" description="Disordered" evidence="1">
    <location>
        <begin position="661"/>
        <end position="722"/>
    </location>
</feature>
<dbReference type="PANTHER" id="PTHR31579:SF1">
    <property type="entry name" value="OS03G0796600 PROTEIN"/>
    <property type="match status" value="1"/>
</dbReference>
<dbReference type="OrthoDB" id="691424at2759"/>
<dbReference type="AlphaFoldDB" id="A0A835T9V2"/>
<name>A0A835T9V2_CHLIN</name>
<dbReference type="InterPro" id="IPR006502">
    <property type="entry name" value="PDDEXK-like"/>
</dbReference>
<reference evidence="2" key="1">
    <citation type="journal article" date="2020" name="bioRxiv">
        <title>Comparative genomics of Chlamydomonas.</title>
        <authorList>
            <person name="Craig R.J."/>
            <person name="Hasan A.R."/>
            <person name="Ness R.W."/>
            <person name="Keightley P.D."/>
        </authorList>
    </citation>
    <scope>NUCLEOTIDE SEQUENCE</scope>
    <source>
        <strain evidence="2">SAG 7.73</strain>
    </source>
</reference>
<keyword evidence="3" id="KW-1185">Reference proteome</keyword>
<gene>
    <name evidence="2" type="ORF">HXX76_003111</name>
</gene>
<dbReference type="EMBL" id="JAEHOC010000005">
    <property type="protein sequence ID" value="KAG2441489.1"/>
    <property type="molecule type" value="Genomic_DNA"/>
</dbReference>
<organism evidence="2 3">
    <name type="scientific">Chlamydomonas incerta</name>
    <dbReference type="NCBI Taxonomy" id="51695"/>
    <lineage>
        <taxon>Eukaryota</taxon>
        <taxon>Viridiplantae</taxon>
        <taxon>Chlorophyta</taxon>
        <taxon>core chlorophytes</taxon>
        <taxon>Chlorophyceae</taxon>
        <taxon>CS clade</taxon>
        <taxon>Chlamydomonadales</taxon>
        <taxon>Chlamydomonadaceae</taxon>
        <taxon>Chlamydomonas</taxon>
    </lineage>
</organism>
<feature type="compositionally biased region" description="Low complexity" evidence="1">
    <location>
        <begin position="678"/>
        <end position="699"/>
    </location>
</feature>
<proteinExistence type="predicted"/>